<evidence type="ECO:0000313" key="3">
    <source>
        <dbReference type="Proteomes" id="UP001301350"/>
    </source>
</evidence>
<name>A0AAV9IXL8_CYACA</name>
<dbReference type="AlphaFoldDB" id="A0AAV9IXL8"/>
<accession>A0AAV9IXL8</accession>
<dbReference type="EMBL" id="JANCYW010000010">
    <property type="protein sequence ID" value="KAK4536854.1"/>
    <property type="molecule type" value="Genomic_DNA"/>
</dbReference>
<dbReference type="Pfam" id="PF11735">
    <property type="entry name" value="CAP59_mtransfer"/>
    <property type="match status" value="1"/>
</dbReference>
<feature type="signal peptide" evidence="1">
    <location>
        <begin position="1"/>
        <end position="19"/>
    </location>
</feature>
<proteinExistence type="predicted"/>
<protein>
    <submittedName>
        <fullName evidence="2">Uncharacterized protein</fullName>
    </submittedName>
</protein>
<gene>
    <name evidence="2" type="ORF">CDCA_CDCA10G2879</name>
</gene>
<evidence type="ECO:0000313" key="2">
    <source>
        <dbReference type="EMBL" id="KAK4536854.1"/>
    </source>
</evidence>
<dbReference type="InterPro" id="IPR029044">
    <property type="entry name" value="Nucleotide-diphossugar_trans"/>
</dbReference>
<keyword evidence="3" id="KW-1185">Reference proteome</keyword>
<comment type="caution">
    <text evidence="2">The sequence shown here is derived from an EMBL/GenBank/DDBJ whole genome shotgun (WGS) entry which is preliminary data.</text>
</comment>
<dbReference type="Proteomes" id="UP001301350">
    <property type="component" value="Unassembled WGS sequence"/>
</dbReference>
<evidence type="ECO:0000256" key="1">
    <source>
        <dbReference type="SAM" id="SignalP"/>
    </source>
</evidence>
<dbReference type="PANTHER" id="PTHR34144:SF7">
    <property type="entry name" value="EXPORT PROTEIN (CAP59), PUTATIVE (AFU_ORTHOLOGUE AFUA_7G05020)-RELATED"/>
    <property type="match status" value="1"/>
</dbReference>
<dbReference type="SUPFAM" id="SSF53448">
    <property type="entry name" value="Nucleotide-diphospho-sugar transferases"/>
    <property type="match status" value="1"/>
</dbReference>
<reference evidence="2 3" key="1">
    <citation type="submission" date="2022-07" db="EMBL/GenBank/DDBJ databases">
        <title>Genome-wide signatures of adaptation to extreme environments.</title>
        <authorList>
            <person name="Cho C.H."/>
            <person name="Yoon H.S."/>
        </authorList>
    </citation>
    <scope>NUCLEOTIDE SEQUENCE [LARGE SCALE GENOMIC DNA]</scope>
    <source>
        <strain evidence="2 3">DBV 063 E5</strain>
    </source>
</reference>
<sequence>MVRSVIPWIFCLLILGSLASPLALCVVASHGAVMFVATLRNSEAILPNFIVELERAVDHIHTQHRMSTAISVYESGSIDGTKNMLQAWHVRPTRFGRRVIVCANDTAPEAALSRLDRLARARNRALRQARQLWPRGGDEYAAYYVFLNDVFFQAADLLQLIDAIVHGDYNMVCAMDFYRGFYDRWVTRGPDGSIPSRWPPFFMDAPAVFERGRPIVEVESCWNGLAVVRASAVPQAFRAEPVQGCVVSECQIFANEVRQRRNDSAGQIAVLLDTHIAYDPLHYQLQRTLMHRYRDVFRRLNSLSRRLVHTLFVLKMRSTGSERPCPLLPMLCC</sequence>
<keyword evidence="1" id="KW-0732">Signal</keyword>
<organism evidence="2 3">
    <name type="scientific">Cyanidium caldarium</name>
    <name type="common">Red alga</name>
    <dbReference type="NCBI Taxonomy" id="2771"/>
    <lineage>
        <taxon>Eukaryota</taxon>
        <taxon>Rhodophyta</taxon>
        <taxon>Bangiophyceae</taxon>
        <taxon>Cyanidiales</taxon>
        <taxon>Cyanidiaceae</taxon>
        <taxon>Cyanidium</taxon>
    </lineage>
</organism>
<feature type="chain" id="PRO_5043776540" evidence="1">
    <location>
        <begin position="20"/>
        <end position="333"/>
    </location>
</feature>
<dbReference type="InterPro" id="IPR021047">
    <property type="entry name" value="Mannosyltransferase_CMT1"/>
</dbReference>
<dbReference type="PANTHER" id="PTHR34144">
    <property type="entry name" value="CHROMOSOME 8, WHOLE GENOME SHOTGUN SEQUENCE"/>
    <property type="match status" value="1"/>
</dbReference>